<evidence type="ECO:0000313" key="1">
    <source>
        <dbReference type="EMBL" id="CAI6335974.1"/>
    </source>
</evidence>
<protein>
    <submittedName>
        <fullName evidence="1">Uncharacterized protein</fullName>
    </submittedName>
</protein>
<reference evidence="1" key="1">
    <citation type="submission" date="2023-01" db="EMBL/GenBank/DDBJ databases">
        <authorList>
            <person name="Van Ghelder C."/>
            <person name="Rancurel C."/>
        </authorList>
    </citation>
    <scope>NUCLEOTIDE SEQUENCE</scope>
    <source>
        <strain evidence="1">CNCM I-4278</strain>
    </source>
</reference>
<gene>
    <name evidence="1" type="ORF">PDIGIT_LOCUS9062</name>
</gene>
<proteinExistence type="predicted"/>
<keyword evidence="2" id="KW-1185">Reference proteome</keyword>
<dbReference type="Proteomes" id="UP001152607">
    <property type="component" value="Unassembled WGS sequence"/>
</dbReference>
<accession>A0A9W4XL45</accession>
<comment type="caution">
    <text evidence="1">The sequence shown here is derived from an EMBL/GenBank/DDBJ whole genome shotgun (WGS) entry which is preliminary data.</text>
</comment>
<dbReference type="EMBL" id="CAOQHR010000006">
    <property type="protein sequence ID" value="CAI6335974.1"/>
    <property type="molecule type" value="Genomic_DNA"/>
</dbReference>
<sequence length="121" mass="13380">MLSPRGDGMAFVPFIGGLRQRESKAKRKEEENCHCPVSVPHHVIFFDYRIRHPATPFTSPCLQPSQPTPAVDASTDLSVAAENRRQAASLPPPFPRTLPILHVHTWLCTVPVSISLGSLFN</sequence>
<name>A0A9W4XL45_9PLEO</name>
<organism evidence="1 2">
    <name type="scientific">Periconia digitata</name>
    <dbReference type="NCBI Taxonomy" id="1303443"/>
    <lineage>
        <taxon>Eukaryota</taxon>
        <taxon>Fungi</taxon>
        <taxon>Dikarya</taxon>
        <taxon>Ascomycota</taxon>
        <taxon>Pezizomycotina</taxon>
        <taxon>Dothideomycetes</taxon>
        <taxon>Pleosporomycetidae</taxon>
        <taxon>Pleosporales</taxon>
        <taxon>Massarineae</taxon>
        <taxon>Periconiaceae</taxon>
        <taxon>Periconia</taxon>
    </lineage>
</organism>
<evidence type="ECO:0000313" key="2">
    <source>
        <dbReference type="Proteomes" id="UP001152607"/>
    </source>
</evidence>
<dbReference type="AlphaFoldDB" id="A0A9W4XL45"/>